<evidence type="ECO:0000313" key="2">
    <source>
        <dbReference type="EMBL" id="AXK46312.1"/>
    </source>
</evidence>
<feature type="compositionally biased region" description="Basic and acidic residues" evidence="1">
    <location>
        <begin position="1"/>
        <end position="10"/>
    </location>
</feature>
<evidence type="ECO:0000313" key="5">
    <source>
        <dbReference type="Proteomes" id="UP000282185"/>
    </source>
</evidence>
<dbReference type="AlphaFoldDB" id="A0A345YQW0"/>
<feature type="region of interest" description="Disordered" evidence="1">
    <location>
        <begin position="39"/>
        <end position="73"/>
    </location>
</feature>
<dbReference type="KEGG" id="bsau:DWV08_12290"/>
<keyword evidence="4" id="KW-1185">Reference proteome</keyword>
<protein>
    <submittedName>
        <fullName evidence="3">Uncharacterized protein</fullName>
    </submittedName>
</protein>
<feature type="region of interest" description="Disordered" evidence="1">
    <location>
        <begin position="1"/>
        <end position="22"/>
    </location>
</feature>
<dbReference type="EMBL" id="QSWH01000002">
    <property type="protein sequence ID" value="RRR24052.1"/>
    <property type="molecule type" value="Genomic_DNA"/>
</dbReference>
<evidence type="ECO:0000313" key="4">
    <source>
        <dbReference type="Proteomes" id="UP000254236"/>
    </source>
</evidence>
<evidence type="ECO:0000256" key="1">
    <source>
        <dbReference type="SAM" id="MobiDB-lite"/>
    </source>
</evidence>
<dbReference type="Proteomes" id="UP000254236">
    <property type="component" value="Chromosome"/>
</dbReference>
<name>A0A345YQW0_9MICO</name>
<reference evidence="3 5" key="2">
    <citation type="submission" date="2018-08" db="EMBL/GenBank/DDBJ databases">
        <title>Brachybacterium saurashtrense DSM 23186.</title>
        <authorList>
            <person name="Li Y."/>
        </authorList>
    </citation>
    <scope>NUCLEOTIDE SEQUENCE [LARGE SCALE GENOMIC DNA]</scope>
    <source>
        <strain evidence="3 5">DSM 23186</strain>
    </source>
</reference>
<evidence type="ECO:0000313" key="3">
    <source>
        <dbReference type="EMBL" id="RRR24052.1"/>
    </source>
</evidence>
<dbReference type="EMBL" id="CP031356">
    <property type="protein sequence ID" value="AXK46312.1"/>
    <property type="molecule type" value="Genomic_DNA"/>
</dbReference>
<dbReference type="Proteomes" id="UP000282185">
    <property type="component" value="Unassembled WGS sequence"/>
</dbReference>
<reference evidence="2 4" key="1">
    <citation type="submission" date="2018-07" db="EMBL/GenBank/DDBJ databases">
        <title>Brachybacterium saurashtrense DSM 23186 genome sequence.</title>
        <authorList>
            <person name="Guo L."/>
        </authorList>
    </citation>
    <scope>NUCLEOTIDE SEQUENCE [LARGE SCALE GENOMIC DNA]</scope>
    <source>
        <strain evidence="2 4">DSM 23186</strain>
    </source>
</reference>
<proteinExistence type="predicted"/>
<sequence>MARREIRGELADPPAGGGGEHLDVVAAPEELSHRVEVGTDHDARAHSAPGRGDLAEAGAEDPDGTYLWVSPVD</sequence>
<organism evidence="3 5">
    <name type="scientific">Brachybacterium saurashtrense</name>
    <dbReference type="NCBI Taxonomy" id="556288"/>
    <lineage>
        <taxon>Bacteria</taxon>
        <taxon>Bacillati</taxon>
        <taxon>Actinomycetota</taxon>
        <taxon>Actinomycetes</taxon>
        <taxon>Micrococcales</taxon>
        <taxon>Dermabacteraceae</taxon>
        <taxon>Brachybacterium</taxon>
    </lineage>
</organism>
<gene>
    <name evidence="2" type="ORF">DWV08_12290</name>
    <name evidence="3" type="ORF">DXU92_04040</name>
</gene>
<accession>A0A345YQW0</accession>